<keyword evidence="2" id="KW-1185">Reference proteome</keyword>
<dbReference type="InterPro" id="IPR032675">
    <property type="entry name" value="LRR_dom_sf"/>
</dbReference>
<protein>
    <submittedName>
        <fullName evidence="1">Uncharacterized protein</fullName>
    </submittedName>
</protein>
<dbReference type="PANTHER" id="PTHR48004:SF58">
    <property type="entry name" value="OS01G0162200 PROTEIN"/>
    <property type="match status" value="1"/>
</dbReference>
<evidence type="ECO:0000313" key="1">
    <source>
        <dbReference type="EMBL" id="CAK9266715.1"/>
    </source>
</evidence>
<dbReference type="Proteomes" id="UP001497444">
    <property type="component" value="Chromosome 19"/>
</dbReference>
<dbReference type="Gene3D" id="3.80.10.10">
    <property type="entry name" value="Ribonuclease Inhibitor"/>
    <property type="match status" value="1"/>
</dbReference>
<proteinExistence type="predicted"/>
<dbReference type="EMBL" id="OZ020114">
    <property type="protein sequence ID" value="CAK9266715.1"/>
    <property type="molecule type" value="Genomic_DNA"/>
</dbReference>
<accession>A0ABP0WMD8</accession>
<sequence>MVHMNLSGYNLTRPISPNFGNLLSLTSFALDYNDLNGLLPLLNRLANLQYLFLQHNSLSRTILDWLADLPSLSELFVWNNNFSIPIPPSLLSRNSNWNFTYLPGNPFL</sequence>
<reference evidence="1" key="1">
    <citation type="submission" date="2024-02" db="EMBL/GenBank/DDBJ databases">
        <authorList>
            <consortium name="ELIXIR-Norway"/>
            <consortium name="Elixir Norway"/>
        </authorList>
    </citation>
    <scope>NUCLEOTIDE SEQUENCE</scope>
</reference>
<evidence type="ECO:0000313" key="2">
    <source>
        <dbReference type="Proteomes" id="UP001497444"/>
    </source>
</evidence>
<dbReference type="SUPFAM" id="SSF52058">
    <property type="entry name" value="L domain-like"/>
    <property type="match status" value="1"/>
</dbReference>
<dbReference type="PANTHER" id="PTHR48004">
    <property type="entry name" value="OS01G0149700 PROTEIN"/>
    <property type="match status" value="1"/>
</dbReference>
<dbReference type="Pfam" id="PF00560">
    <property type="entry name" value="LRR_1"/>
    <property type="match status" value="2"/>
</dbReference>
<gene>
    <name evidence="1" type="ORF">CSSPJE1EN1_LOCUS12193</name>
</gene>
<name>A0ABP0WMD8_9BRYO</name>
<dbReference type="InterPro" id="IPR001611">
    <property type="entry name" value="Leu-rich_rpt"/>
</dbReference>
<organism evidence="1 2">
    <name type="scientific">Sphagnum jensenii</name>
    <dbReference type="NCBI Taxonomy" id="128206"/>
    <lineage>
        <taxon>Eukaryota</taxon>
        <taxon>Viridiplantae</taxon>
        <taxon>Streptophyta</taxon>
        <taxon>Embryophyta</taxon>
        <taxon>Bryophyta</taxon>
        <taxon>Sphagnophytina</taxon>
        <taxon>Sphagnopsida</taxon>
        <taxon>Sphagnales</taxon>
        <taxon>Sphagnaceae</taxon>
        <taxon>Sphagnum</taxon>
    </lineage>
</organism>
<dbReference type="InterPro" id="IPR052941">
    <property type="entry name" value="StomDev_PlantInt_Reg"/>
</dbReference>